<dbReference type="EMBL" id="JABBPG010000002">
    <property type="protein sequence ID" value="NOU50510.1"/>
    <property type="molecule type" value="Genomic_DNA"/>
</dbReference>
<dbReference type="PANTHER" id="PTHR14119">
    <property type="entry name" value="HYDROLASE"/>
    <property type="match status" value="1"/>
</dbReference>
<evidence type="ECO:0000259" key="1">
    <source>
        <dbReference type="Pfam" id="PF00857"/>
    </source>
</evidence>
<keyword evidence="3" id="KW-1185">Reference proteome</keyword>
<proteinExistence type="predicted"/>
<dbReference type="PANTHER" id="PTHR14119:SF3">
    <property type="entry name" value="ISOCHORISMATASE DOMAIN-CONTAINING PROTEIN 2"/>
    <property type="match status" value="1"/>
</dbReference>
<reference evidence="2 3" key="1">
    <citation type="submission" date="2020-04" db="EMBL/GenBank/DDBJ databases">
        <title>Pseudoalteromonas caenipelagi sp. nov., isolated from a tidal flat.</title>
        <authorList>
            <person name="Park S."/>
            <person name="Yoon J.-H."/>
        </authorList>
    </citation>
    <scope>NUCLEOTIDE SEQUENCE [LARGE SCALE GENOMIC DNA]</scope>
    <source>
        <strain evidence="2 3">JBTF-M23</strain>
    </source>
</reference>
<dbReference type="AlphaFoldDB" id="A0A849VCI9"/>
<organism evidence="2 3">
    <name type="scientific">Pseudoalteromonas caenipelagi</name>
    <dbReference type="NCBI Taxonomy" id="2726988"/>
    <lineage>
        <taxon>Bacteria</taxon>
        <taxon>Pseudomonadati</taxon>
        <taxon>Pseudomonadota</taxon>
        <taxon>Gammaproteobacteria</taxon>
        <taxon>Alteromonadales</taxon>
        <taxon>Pseudoalteromonadaceae</taxon>
        <taxon>Pseudoalteromonas</taxon>
    </lineage>
</organism>
<dbReference type="RefSeq" id="WP_171625569.1">
    <property type="nucleotide sequence ID" value="NZ_JABBPG010000002.1"/>
</dbReference>
<feature type="domain" description="Isochorismatase-like" evidence="1">
    <location>
        <begin position="9"/>
        <end position="156"/>
    </location>
</feature>
<gene>
    <name evidence="2" type="ORF">HG263_08145</name>
</gene>
<name>A0A849VCI9_9GAMM</name>
<dbReference type="Pfam" id="PF00857">
    <property type="entry name" value="Isochorismatase"/>
    <property type="match status" value="1"/>
</dbReference>
<dbReference type="Proteomes" id="UP000586305">
    <property type="component" value="Unassembled WGS sequence"/>
</dbReference>
<evidence type="ECO:0000313" key="3">
    <source>
        <dbReference type="Proteomes" id="UP000586305"/>
    </source>
</evidence>
<dbReference type="InterPro" id="IPR050993">
    <property type="entry name" value="Isochorismatase_domain"/>
</dbReference>
<dbReference type="InterPro" id="IPR036380">
    <property type="entry name" value="Isochorismatase-like_sf"/>
</dbReference>
<accession>A0A849VCI9</accession>
<dbReference type="Gene3D" id="3.40.50.850">
    <property type="entry name" value="Isochorismatase-like"/>
    <property type="match status" value="1"/>
</dbReference>
<dbReference type="SUPFAM" id="SSF52499">
    <property type="entry name" value="Isochorismatase-like hydrolases"/>
    <property type="match status" value="1"/>
</dbReference>
<dbReference type="InterPro" id="IPR000868">
    <property type="entry name" value="Isochorismatase-like_dom"/>
</dbReference>
<protein>
    <submittedName>
        <fullName evidence="2">Isochorismatase family protein</fullName>
    </submittedName>
</protein>
<comment type="caution">
    <text evidence="2">The sequence shown here is derived from an EMBL/GenBank/DDBJ whole genome shotgun (WGS) entry which is preliminary data.</text>
</comment>
<sequence length="179" mass="19719">MLNASNCGLLVIDIQGKLATQVVNSTQLIAGTEALILGCKALDLPIVWLEQAPNKLGATVPQLASLLHPEHAITKTTFSGYANHTVAQRIKSENKQYWLVCGIEAHICVYQTARDLLANKFKVMLVEDAISSQHIEHKALALSQLQHNGAQLTNVEMCLYELLADSQHPQFRTILNLIK</sequence>
<evidence type="ECO:0000313" key="2">
    <source>
        <dbReference type="EMBL" id="NOU50510.1"/>
    </source>
</evidence>